<dbReference type="InterPro" id="IPR048328">
    <property type="entry name" value="Dyp_perox_C"/>
</dbReference>
<feature type="compositionally biased region" description="Basic and acidic residues" evidence="16">
    <location>
        <begin position="92"/>
        <end position="101"/>
    </location>
</feature>
<dbReference type="NCBIfam" id="TIGR01413">
    <property type="entry name" value="Dyp_perox_fam"/>
    <property type="match status" value="1"/>
</dbReference>
<evidence type="ECO:0000256" key="7">
    <source>
        <dbReference type="ARBA" id="ARBA00023002"/>
    </source>
</evidence>
<dbReference type="InterPro" id="IPR006313">
    <property type="entry name" value="EfeB/EfeN"/>
</dbReference>
<sequence>MATRQNQQANSEGIPTDLRQHTNQTFNADTPRLDRRRFLTSLGVIGATGAAGALGLSACQPTSQSGGTAAVNTASSASNDNPTATNTSQVADKNENPKHAGSDANSTKNCFADSQYDFYGQHQAGITTPTQRQNYFLVLDLHTTDRAAIVQMFKDWTEYAARLTQGDNIKPYGDSPFVPPVDTGEADSLGAYGLTITFGISPSFLKKLGMEKLAPPEFASLPAFPRDQIRPELAGGDICIQACAEDSQVAFHAVRQLVRQARSNITMRWSQMGFVSFDSGNETPRNLFAFKDGTANQNTIKAPNDNIWIDRGWLKDGTYLVVRLIQMHLETWDRTSLKGQEETFGRHRDSGAAIGKTGEFDDFDVNASAPNGKPLIPEISHMSLAKRTGLHILRRSYSYASGIDPKTGQFNAGLLFISFQKSPAQFIGIQNALGRLDKMNEYTTHIGSGLFACFGGVQQGEYIGQSLFEQAEKLA</sequence>
<evidence type="ECO:0000256" key="5">
    <source>
        <dbReference type="ARBA" id="ARBA00022723"/>
    </source>
</evidence>
<dbReference type="InterPro" id="IPR048327">
    <property type="entry name" value="Dyp_perox_N"/>
</dbReference>
<evidence type="ECO:0000256" key="6">
    <source>
        <dbReference type="ARBA" id="ARBA00022729"/>
    </source>
</evidence>
<dbReference type="Pfam" id="PF04261">
    <property type="entry name" value="Dyp_perox_N"/>
    <property type="match status" value="1"/>
</dbReference>
<dbReference type="EC" id="1.11.1.-" evidence="15"/>
<keyword evidence="4 13" id="KW-0349">Heme</keyword>
<dbReference type="GO" id="GO:0004325">
    <property type="term" value="F:ferrochelatase activity"/>
    <property type="evidence" value="ECO:0007669"/>
    <property type="project" value="UniProtKB-EC"/>
</dbReference>
<comment type="function">
    <text evidence="15">Involved in the recovery of exogenous heme iron. Extracts iron from heme while preserving the protoporphyrin ring intact.</text>
</comment>
<comment type="subunit">
    <text evidence="15">Homodimer. Part of a ferrous iron transporter composed of EfeU, EfeO and EfeB.</text>
</comment>
<dbReference type="PROSITE" id="PS51318">
    <property type="entry name" value="TAT"/>
    <property type="match status" value="1"/>
</dbReference>
<reference evidence="19 20" key="1">
    <citation type="submission" date="2018-06" db="EMBL/GenBank/DDBJ databases">
        <authorList>
            <consortium name="Pathogen Informatics"/>
            <person name="Doyle S."/>
        </authorList>
    </citation>
    <scope>NUCLEOTIDE SEQUENCE [LARGE SCALE GENOMIC DNA]</scope>
    <source>
        <strain evidence="19 20">NCTC11091</strain>
    </source>
</reference>
<evidence type="ECO:0000259" key="17">
    <source>
        <dbReference type="Pfam" id="PF04261"/>
    </source>
</evidence>
<dbReference type="RefSeq" id="WP_079352220.1">
    <property type="nucleotide sequence ID" value="NZ_CP171125.1"/>
</dbReference>
<keyword evidence="5 13" id="KW-0479">Metal-binding</keyword>
<dbReference type="PANTHER" id="PTHR30521">
    <property type="entry name" value="DEFERROCHELATASE/PEROXIDASE"/>
    <property type="match status" value="1"/>
</dbReference>
<organism evidence="19 20">
    <name type="scientific">Faucicola atlantae</name>
    <dbReference type="NCBI Taxonomy" id="34059"/>
    <lineage>
        <taxon>Bacteria</taxon>
        <taxon>Pseudomonadati</taxon>
        <taxon>Pseudomonadota</taxon>
        <taxon>Gammaproteobacteria</taxon>
        <taxon>Moraxellales</taxon>
        <taxon>Moraxellaceae</taxon>
        <taxon>Faucicola</taxon>
    </lineage>
</organism>
<evidence type="ECO:0000256" key="16">
    <source>
        <dbReference type="SAM" id="MobiDB-lite"/>
    </source>
</evidence>
<keyword evidence="8 13" id="KW-0408">Iron</keyword>
<evidence type="ECO:0000256" key="10">
    <source>
        <dbReference type="ARBA" id="ARBA00033771"/>
    </source>
</evidence>
<evidence type="ECO:0000256" key="9">
    <source>
        <dbReference type="ARBA" id="ARBA00023239"/>
    </source>
</evidence>
<evidence type="ECO:0000256" key="12">
    <source>
        <dbReference type="ARBA" id="ARBA00048856"/>
    </source>
</evidence>
<feature type="compositionally biased region" description="Polar residues" evidence="16">
    <location>
        <begin position="80"/>
        <end position="91"/>
    </location>
</feature>
<evidence type="ECO:0000256" key="4">
    <source>
        <dbReference type="ARBA" id="ARBA00022617"/>
    </source>
</evidence>
<gene>
    <name evidence="19" type="primary">efeN</name>
    <name evidence="19" type="ORF">NCTC11091_01764</name>
</gene>
<feature type="binding site" evidence="13">
    <location>
        <position position="394"/>
    </location>
    <ligand>
        <name>heme b</name>
        <dbReference type="ChEBI" id="CHEBI:60344"/>
    </ligand>
</feature>
<dbReference type="GO" id="GO:0033212">
    <property type="term" value="P:iron import into cell"/>
    <property type="evidence" value="ECO:0007669"/>
    <property type="project" value="InterPro"/>
</dbReference>
<comment type="cofactor">
    <cofactor evidence="13 15">
        <name>heme b</name>
        <dbReference type="ChEBI" id="CHEBI:60344"/>
    </cofactor>
    <text evidence="13 15">Binds 1 heme b (iron(II)-protoporphyrin IX) group non-covalently per subunit.</text>
</comment>
<evidence type="ECO:0000256" key="15">
    <source>
        <dbReference type="RuleBase" id="RU365017"/>
    </source>
</evidence>
<comment type="subcellular location">
    <subcellularLocation>
        <location evidence="1">Cell envelope</location>
    </subcellularLocation>
    <subcellularLocation>
        <location evidence="15">Periplasm</location>
    </subcellularLocation>
</comment>
<evidence type="ECO:0000256" key="14">
    <source>
        <dbReference type="PIRSR" id="PIRSR606313-2"/>
    </source>
</evidence>
<proteinExistence type="inferred from homology"/>
<name>A0A378Q5L6_9GAMM</name>
<dbReference type="GO" id="GO:0020037">
    <property type="term" value="F:heme binding"/>
    <property type="evidence" value="ECO:0007669"/>
    <property type="project" value="InterPro"/>
</dbReference>
<dbReference type="GO" id="GO:0004601">
    <property type="term" value="F:peroxidase activity"/>
    <property type="evidence" value="ECO:0007669"/>
    <property type="project" value="UniProtKB-KW"/>
</dbReference>
<dbReference type="InterPro" id="IPR006311">
    <property type="entry name" value="TAT_signal"/>
</dbReference>
<keyword evidence="15" id="KW-0574">Periplasm</keyword>
<keyword evidence="7 15" id="KW-0560">Oxidoreductase</keyword>
<feature type="binding site" evidence="13">
    <location>
        <position position="381"/>
    </location>
    <ligand>
        <name>heme b</name>
        <dbReference type="ChEBI" id="CHEBI:60344"/>
    </ligand>
</feature>
<feature type="domain" description="Dyp-type peroxidase C-terminal" evidence="18">
    <location>
        <begin position="283"/>
        <end position="457"/>
    </location>
</feature>
<comment type="similarity">
    <text evidence="2">Belongs to the DyP-type peroxidase family. EfeB subfamily.</text>
</comment>
<dbReference type="AlphaFoldDB" id="A0A378Q5L6"/>
<protein>
    <recommendedName>
        <fullName evidence="10 15">Deferrochelatase</fullName>
        <ecNumber evidence="15">1.11.1.-</ecNumber>
    </recommendedName>
    <alternativeName>
        <fullName evidence="11 15">Peroxidase EfeB</fullName>
    </alternativeName>
</protein>
<feature type="region of interest" description="Disordered" evidence="16">
    <location>
        <begin position="1"/>
        <end position="32"/>
    </location>
</feature>
<dbReference type="SUPFAM" id="SSF54909">
    <property type="entry name" value="Dimeric alpha+beta barrel"/>
    <property type="match status" value="1"/>
</dbReference>
<dbReference type="GO" id="GO:0005829">
    <property type="term" value="C:cytosol"/>
    <property type="evidence" value="ECO:0007669"/>
    <property type="project" value="TreeGrafter"/>
</dbReference>
<dbReference type="EMBL" id="UGQA01000001">
    <property type="protein sequence ID" value="STY95955.1"/>
    <property type="molecule type" value="Genomic_DNA"/>
</dbReference>
<evidence type="ECO:0000256" key="11">
    <source>
        <dbReference type="ARBA" id="ARBA00033775"/>
    </source>
</evidence>
<keyword evidence="6" id="KW-0732">Signal</keyword>
<feature type="binding site" evidence="14">
    <location>
        <begin position="293"/>
        <end position="295"/>
    </location>
    <ligand>
        <name>protoporphyrin IX</name>
        <dbReference type="ChEBI" id="CHEBI:57306"/>
    </ligand>
</feature>
<feature type="domain" description="Dyp-type peroxidase N-terminal" evidence="17">
    <location>
        <begin position="123"/>
        <end position="274"/>
    </location>
</feature>
<dbReference type="GO" id="GO:0042597">
    <property type="term" value="C:periplasmic space"/>
    <property type="evidence" value="ECO:0007669"/>
    <property type="project" value="UniProtKB-SubCell"/>
</dbReference>
<feature type="binding site" evidence="14">
    <location>
        <position position="346"/>
    </location>
    <ligand>
        <name>protoporphyrin IX</name>
        <dbReference type="ChEBI" id="CHEBI:57306"/>
    </ligand>
</feature>
<dbReference type="GO" id="GO:0030313">
    <property type="term" value="C:cell envelope"/>
    <property type="evidence" value="ECO:0007669"/>
    <property type="project" value="UniProtKB-SubCell"/>
</dbReference>
<evidence type="ECO:0000259" key="18">
    <source>
        <dbReference type="Pfam" id="PF20628"/>
    </source>
</evidence>
<evidence type="ECO:0000256" key="8">
    <source>
        <dbReference type="ARBA" id="ARBA00023004"/>
    </source>
</evidence>
<dbReference type="InterPro" id="IPR011008">
    <property type="entry name" value="Dimeric_a/b-barrel"/>
</dbReference>
<feature type="region of interest" description="Disordered" evidence="16">
    <location>
        <begin position="61"/>
        <end position="106"/>
    </location>
</feature>
<keyword evidence="9" id="KW-0456">Lyase</keyword>
<feature type="compositionally biased region" description="Polar residues" evidence="16">
    <location>
        <begin position="1"/>
        <end position="13"/>
    </location>
</feature>
<evidence type="ECO:0000256" key="3">
    <source>
        <dbReference type="ARBA" id="ARBA00022559"/>
    </source>
</evidence>
<evidence type="ECO:0000256" key="13">
    <source>
        <dbReference type="PIRSR" id="PIRSR606313-1"/>
    </source>
</evidence>
<feature type="binding site" evidence="13">
    <location>
        <begin position="293"/>
        <end position="295"/>
    </location>
    <ligand>
        <name>heme b</name>
        <dbReference type="ChEBI" id="CHEBI:60344"/>
    </ligand>
</feature>
<keyword evidence="3 15" id="KW-0575">Peroxidase</keyword>
<dbReference type="Proteomes" id="UP000255193">
    <property type="component" value="Unassembled WGS sequence"/>
</dbReference>
<dbReference type="InterPro" id="IPR006314">
    <property type="entry name" value="Dyp_peroxidase"/>
</dbReference>
<evidence type="ECO:0000313" key="20">
    <source>
        <dbReference type="Proteomes" id="UP000255193"/>
    </source>
</evidence>
<evidence type="ECO:0000256" key="1">
    <source>
        <dbReference type="ARBA" id="ARBA00004196"/>
    </source>
</evidence>
<feature type="compositionally biased region" description="Low complexity" evidence="16">
    <location>
        <begin position="65"/>
        <end position="79"/>
    </location>
</feature>
<dbReference type="PANTHER" id="PTHR30521:SF4">
    <property type="entry name" value="DEFERROCHELATASE"/>
    <property type="match status" value="1"/>
</dbReference>
<accession>A0A378Q5L6</accession>
<dbReference type="NCBIfam" id="TIGR01412">
    <property type="entry name" value="tat_substr_1"/>
    <property type="match status" value="1"/>
</dbReference>
<evidence type="ECO:0000256" key="2">
    <source>
        <dbReference type="ARBA" id="ARBA00005365"/>
    </source>
</evidence>
<comment type="catalytic activity">
    <reaction evidence="12">
        <text>heme b + 2 H(+) = protoporphyrin IX + Fe(2+)</text>
        <dbReference type="Rhea" id="RHEA:22584"/>
        <dbReference type="ChEBI" id="CHEBI:15378"/>
        <dbReference type="ChEBI" id="CHEBI:29033"/>
        <dbReference type="ChEBI" id="CHEBI:57306"/>
        <dbReference type="ChEBI" id="CHEBI:60344"/>
        <dbReference type="EC" id="4.98.1.1"/>
    </reaction>
    <physiologicalReaction direction="left-to-right" evidence="12">
        <dbReference type="Rhea" id="RHEA:22585"/>
    </physiologicalReaction>
</comment>
<dbReference type="PROSITE" id="PS51404">
    <property type="entry name" value="DYP_PEROXIDASE"/>
    <property type="match status" value="1"/>
</dbReference>
<dbReference type="GO" id="GO:0046872">
    <property type="term" value="F:metal ion binding"/>
    <property type="evidence" value="ECO:0007669"/>
    <property type="project" value="UniProtKB-KW"/>
</dbReference>
<dbReference type="Pfam" id="PF20628">
    <property type="entry name" value="Dyp_perox_C"/>
    <property type="match status" value="1"/>
</dbReference>
<evidence type="ECO:0000313" key="19">
    <source>
        <dbReference type="EMBL" id="STY95955.1"/>
    </source>
</evidence>